<dbReference type="Proteomes" id="UP001353952">
    <property type="component" value="Unassembled WGS sequence"/>
</dbReference>
<gene>
    <name evidence="1" type="ORF">RFN57_20085</name>
</gene>
<evidence type="ECO:0000313" key="2">
    <source>
        <dbReference type="Proteomes" id="UP001353952"/>
    </source>
</evidence>
<keyword evidence="2" id="KW-1185">Reference proteome</keyword>
<proteinExistence type="predicted"/>
<evidence type="ECO:0000313" key="1">
    <source>
        <dbReference type="EMBL" id="MEC7054568.1"/>
    </source>
</evidence>
<organism evidence="1 2">
    <name type="scientific">Streptomyces violaceochromogenes</name>
    <dbReference type="NCBI Taxonomy" id="67377"/>
    <lineage>
        <taxon>Bacteria</taxon>
        <taxon>Bacillati</taxon>
        <taxon>Actinomycetota</taxon>
        <taxon>Actinomycetes</taxon>
        <taxon>Kitasatosporales</taxon>
        <taxon>Streptomycetaceae</taxon>
        <taxon>Streptomyces</taxon>
    </lineage>
</organism>
<sequence>MWSIRRSAAGSELTRLTSDRFEKSLWVVINSVIFRSSGRDLIAAGTYIEMASRLSEPVLFGLGILAVPSPVNGSQDGRRVLRRALTA</sequence>
<comment type="caution">
    <text evidence="1">The sequence shown here is derived from an EMBL/GenBank/DDBJ whole genome shotgun (WGS) entry which is preliminary data.</text>
</comment>
<dbReference type="EMBL" id="JAYXNZ010000002">
    <property type="protein sequence ID" value="MEC7054568.1"/>
    <property type="molecule type" value="Genomic_DNA"/>
</dbReference>
<accession>A0ABU6LYH0</accession>
<name>A0ABU6LYH0_9ACTN</name>
<protein>
    <submittedName>
        <fullName evidence="1">Uncharacterized protein</fullName>
    </submittedName>
</protein>
<dbReference type="RefSeq" id="WP_191847254.1">
    <property type="nucleotide sequence ID" value="NZ_BMUO01000005.1"/>
</dbReference>
<reference evidence="1 2" key="1">
    <citation type="submission" date="2024-01" db="EMBL/GenBank/DDBJ databases">
        <title>Genome analysis.</title>
        <authorList>
            <person name="Zhang K."/>
        </authorList>
    </citation>
    <scope>NUCLEOTIDE SEQUENCE [LARGE SCALE GENOMIC DNA]</scope>
    <source>
        <strain evidence="1 2">CGMCC 4.1753</strain>
    </source>
</reference>